<organism evidence="2 3">
    <name type="scientific">Adineta ricciae</name>
    <name type="common">Rotifer</name>
    <dbReference type="NCBI Taxonomy" id="249248"/>
    <lineage>
        <taxon>Eukaryota</taxon>
        <taxon>Metazoa</taxon>
        <taxon>Spiralia</taxon>
        <taxon>Gnathifera</taxon>
        <taxon>Rotifera</taxon>
        <taxon>Eurotatoria</taxon>
        <taxon>Bdelloidea</taxon>
        <taxon>Adinetida</taxon>
        <taxon>Adinetidae</taxon>
        <taxon>Adineta</taxon>
    </lineage>
</organism>
<reference evidence="2" key="1">
    <citation type="submission" date="2021-02" db="EMBL/GenBank/DDBJ databases">
        <authorList>
            <person name="Nowell W R."/>
        </authorList>
    </citation>
    <scope>NUCLEOTIDE SEQUENCE</scope>
</reference>
<accession>A0A815NGQ6</accession>
<dbReference type="EMBL" id="CAJNOR010003641">
    <property type="protein sequence ID" value="CAF1433651.1"/>
    <property type="molecule type" value="Genomic_DNA"/>
</dbReference>
<proteinExistence type="predicted"/>
<dbReference type="Proteomes" id="UP000663828">
    <property type="component" value="Unassembled WGS sequence"/>
</dbReference>
<gene>
    <name evidence="2" type="ORF">XAT740_LOCUS35923</name>
</gene>
<dbReference type="AlphaFoldDB" id="A0A815NGQ6"/>
<evidence type="ECO:0000256" key="1">
    <source>
        <dbReference type="SAM" id="SignalP"/>
    </source>
</evidence>
<evidence type="ECO:0000313" key="2">
    <source>
        <dbReference type="EMBL" id="CAF1433651.1"/>
    </source>
</evidence>
<evidence type="ECO:0000313" key="3">
    <source>
        <dbReference type="Proteomes" id="UP000663828"/>
    </source>
</evidence>
<feature type="signal peptide" evidence="1">
    <location>
        <begin position="1"/>
        <end position="24"/>
    </location>
</feature>
<protein>
    <recommendedName>
        <fullName evidence="4">Melanin-concentrating hormone</fullName>
    </recommendedName>
</protein>
<comment type="caution">
    <text evidence="2">The sequence shown here is derived from an EMBL/GenBank/DDBJ whole genome shotgun (WGS) entry which is preliminary data.</text>
</comment>
<keyword evidence="3" id="KW-1185">Reference proteome</keyword>
<keyword evidence="1" id="KW-0732">Signal</keyword>
<name>A0A815NGQ6_ADIRI</name>
<feature type="chain" id="PRO_5032872021" description="Melanin-concentrating hormone" evidence="1">
    <location>
        <begin position="25"/>
        <end position="110"/>
    </location>
</feature>
<evidence type="ECO:0008006" key="4">
    <source>
        <dbReference type="Google" id="ProtNLM"/>
    </source>
</evidence>
<sequence length="110" mass="12548">MVQSQRFNLTSLLLLMSLCLIVHARVALHHPNLSDEDGLASMDINGLLPIEYDAVSHLDQRRDILDPNAIPSIYDGALIRQMINHQRNSKRSKLNLHTNLNLPRYLRSVN</sequence>